<evidence type="ECO:0000313" key="1">
    <source>
        <dbReference type="EMBL" id="KAB0287059.1"/>
    </source>
</evidence>
<sequence length="974" mass="111133">MTINKSKISYIGANKPMFPQCSPVYTTQLDIINSVSKKVASDAYLVVRRSLGFENGWASSEQVTVKHLKVFTANLTKLVGQLGDDASRLISQGFQALFSDRDYWMKIEKCAETIFPRETSERSKAVSELSEAILYLVKSCKNNADLISPSSIRLPNREKARAYTLAPLYHVSTELVLECQSLLMRYVMASSKPELAIVKARGAVSGLVMAAKDNVIKDGLRKQGLRFIASDADKCLTSLSACATRSDRRALLVLLRECDPTILGPNRKDIPTTVKSIPVEYAGIRRNLKAVHFISPTMAQQAQDYLRSVSEECGKSQVGNSPKEIVSNFPILGRWIYQLQDQLDTGDRQLIYHKGALAFLENKGKLLRWLYEMSQSLKNRNTDMEKKLSIRSTLAGSSLQKSYIALTGVLSFLTGHRIKVERYYPYYLEFPHEGDPHDFRYFSIQYIYENYPALSQDLIKAKKKLLGSMKHDARADVSVYSFFRVLKPIFEFCDEVFTEQERKSLAKEGARALSSNQHRIMKKCLEQIQQRFKSGEIASETAHNYQRTLKEFTAMNGLTWVDSFPIDAGRARLVNKQKNTDDYYTLDEAAQLAYHIEHLLAKENLPRLHQLWLRVARIVLKTNWNLSPVLNLDVDDLFEVEFAGKRTYLVRLFKPRALYATQWNHFDAHVEELLVDDIKVGKEVVAVVRDLQFIMNNLSADIRFSLSDTHPFKKSLMIFNDGLHSNGRAKRLTEGSFKKGINELLSESNCPIVFTPTKIRKGGLNFIYRQVSKELRKYNAVSNHTWEVFKKNYFRYDEKASEEALSYAISIMGDYFHGRPIIDKIKIVTEKDKYWQQVPNGLCASLGNDLHSHAYEKAHHALFKALDIEGSGRCADFNACLWCEHYRGIADAEHAYRVMSYRDFVIADMEASIGESLNTGLQKEYVRLLRQRVDEVLADMEVINPGCCQLAEAFLKEHGIHPDWGLYSTTSVMR</sequence>
<protein>
    <submittedName>
        <fullName evidence="1">Uncharacterized protein</fullName>
    </submittedName>
</protein>
<dbReference type="Proteomes" id="UP000326789">
    <property type="component" value="Unassembled WGS sequence"/>
</dbReference>
<organism evidence="1 2">
    <name type="scientific">Vibrio fortis</name>
    <dbReference type="NCBI Taxonomy" id="212667"/>
    <lineage>
        <taxon>Bacteria</taxon>
        <taxon>Pseudomonadati</taxon>
        <taxon>Pseudomonadota</taxon>
        <taxon>Gammaproteobacteria</taxon>
        <taxon>Vibrionales</taxon>
        <taxon>Vibrionaceae</taxon>
        <taxon>Vibrio</taxon>
    </lineage>
</organism>
<comment type="caution">
    <text evidence="1">The sequence shown here is derived from an EMBL/GenBank/DDBJ whole genome shotgun (WGS) entry which is preliminary data.</text>
</comment>
<proteinExistence type="predicted"/>
<gene>
    <name evidence="1" type="ORF">F2P58_20740</name>
</gene>
<accession>A0A5N3QY34</accession>
<evidence type="ECO:0000313" key="2">
    <source>
        <dbReference type="Proteomes" id="UP000326789"/>
    </source>
</evidence>
<name>A0A5N3QY34_9VIBR</name>
<dbReference type="EMBL" id="VWSE01000008">
    <property type="protein sequence ID" value="KAB0287059.1"/>
    <property type="molecule type" value="Genomic_DNA"/>
</dbReference>
<dbReference type="RefSeq" id="WP_150872555.1">
    <property type="nucleotide sequence ID" value="NZ_VWSE01000008.1"/>
</dbReference>
<reference evidence="1 2" key="1">
    <citation type="submission" date="2019-09" db="EMBL/GenBank/DDBJ databases">
        <title>Whole genome sequence of Vibrio fortis.</title>
        <authorList>
            <person name="Das S.K."/>
        </authorList>
    </citation>
    <scope>NUCLEOTIDE SEQUENCE [LARGE SCALE GENOMIC DNA]</scope>
    <source>
        <strain evidence="1 2">AN60</strain>
    </source>
</reference>
<dbReference type="AlphaFoldDB" id="A0A5N3QY34"/>